<dbReference type="InterPro" id="IPR011051">
    <property type="entry name" value="RmlC_Cupin_sf"/>
</dbReference>
<comment type="function">
    <text evidence="9">Catalyzes 2 different reactions between oxygene and the acireductone 1,2-dihydroxy-3-keto-5-methylthiopentene (DHK-MTPene) depending upon the metal bound in the active site. Fe-containing acireductone dioxygenase (Fe-ARD) produces formate and 2-keto-4-methylthiobutyrate (KMTB), the alpha-ketoacid precursor of methionine in the methionine recycle pathway. Ni-containing acireductone dioxygenase (Ni-ARD) produces methylthiopropionate, carbon monoxide and formate, and does not lie on the methionine recycle pathway.</text>
</comment>
<keyword evidence="2 9" id="KW-0533">Nickel</keyword>
<feature type="binding site" evidence="9">
    <location>
        <position position="141"/>
    </location>
    <ligand>
        <name>Ni(2+)</name>
        <dbReference type="ChEBI" id="CHEBI:49786"/>
    </ligand>
</feature>
<comment type="similarity">
    <text evidence="9">Belongs to the acireductone dioxygenase (ARD) family.</text>
</comment>
<feature type="binding site" evidence="9">
    <location>
        <position position="103"/>
    </location>
    <ligand>
        <name>Ni(2+)</name>
        <dbReference type="ChEBI" id="CHEBI:49786"/>
    </ligand>
</feature>
<gene>
    <name evidence="9" type="primary">mtnD</name>
    <name evidence="10" type="ORF">FGS76_05390</name>
</gene>
<dbReference type="Pfam" id="PF03079">
    <property type="entry name" value="ARD"/>
    <property type="match status" value="1"/>
</dbReference>
<evidence type="ECO:0000256" key="2">
    <source>
        <dbReference type="ARBA" id="ARBA00022596"/>
    </source>
</evidence>
<comment type="cofactor">
    <cofactor evidence="9">
        <name>Fe(2+)</name>
        <dbReference type="ChEBI" id="CHEBI:29033"/>
    </cofactor>
    <text evidence="9">Binds 1 Fe(2+) cation per monomer.</text>
</comment>
<dbReference type="EC" id="1.13.11.54" evidence="9"/>
<feature type="binding site" evidence="9">
    <location>
        <position position="103"/>
    </location>
    <ligand>
        <name>Fe(2+)</name>
        <dbReference type="ChEBI" id="CHEBI:29033"/>
    </ligand>
</feature>
<organism evidence="10 11">
    <name type="scientific">Alloalcanivorax gelatiniphagus</name>
    <dbReference type="NCBI Taxonomy" id="1194167"/>
    <lineage>
        <taxon>Bacteria</taxon>
        <taxon>Pseudomonadati</taxon>
        <taxon>Pseudomonadota</taxon>
        <taxon>Gammaproteobacteria</taxon>
        <taxon>Oceanospirillales</taxon>
        <taxon>Alcanivoracaceae</taxon>
        <taxon>Alloalcanivorax</taxon>
    </lineage>
</organism>
<feature type="binding site" evidence="9">
    <location>
        <position position="141"/>
    </location>
    <ligand>
        <name>Fe(2+)</name>
        <dbReference type="ChEBI" id="CHEBI:29033"/>
    </ligand>
</feature>
<comment type="caution">
    <text evidence="10">The sequence shown here is derived from an EMBL/GenBank/DDBJ whole genome shotgun (WGS) entry which is preliminary data.</text>
</comment>
<keyword evidence="6 9" id="KW-0560">Oxidoreductase</keyword>
<feature type="site" description="Important to generate the dianion" evidence="9">
    <location>
        <position position="105"/>
    </location>
</feature>
<dbReference type="EC" id="1.13.11.53" evidence="9"/>
<accession>A0ABY2XN23</accession>
<dbReference type="Gene3D" id="2.60.120.10">
    <property type="entry name" value="Jelly Rolls"/>
    <property type="match status" value="1"/>
</dbReference>
<dbReference type="EMBL" id="VCQT01000021">
    <property type="protein sequence ID" value="TMW13826.1"/>
    <property type="molecule type" value="Genomic_DNA"/>
</dbReference>
<dbReference type="CDD" id="cd02232">
    <property type="entry name" value="cupin_ARD"/>
    <property type="match status" value="1"/>
</dbReference>
<comment type="catalytic activity">
    <reaction evidence="1 9">
        <text>1,2-dihydroxy-5-(methylsulfanyl)pent-1-en-3-one + O2 = 4-methylsulfanyl-2-oxobutanoate + formate + 2 H(+)</text>
        <dbReference type="Rhea" id="RHEA:24504"/>
        <dbReference type="ChEBI" id="CHEBI:15378"/>
        <dbReference type="ChEBI" id="CHEBI:15379"/>
        <dbReference type="ChEBI" id="CHEBI:15740"/>
        <dbReference type="ChEBI" id="CHEBI:16723"/>
        <dbReference type="ChEBI" id="CHEBI:49252"/>
        <dbReference type="EC" id="1.13.11.54"/>
    </reaction>
</comment>
<evidence type="ECO:0000256" key="4">
    <source>
        <dbReference type="ARBA" id="ARBA00022723"/>
    </source>
</evidence>
<evidence type="ECO:0000313" key="10">
    <source>
        <dbReference type="EMBL" id="TMW13826.1"/>
    </source>
</evidence>
<keyword evidence="5 9" id="KW-0223">Dioxygenase</keyword>
<name>A0ABY2XN23_9GAMM</name>
<comment type="subunit">
    <text evidence="9">Monomer.</text>
</comment>
<dbReference type="RefSeq" id="WP_138771609.1">
    <property type="nucleotide sequence ID" value="NZ_JBHSSX010000147.1"/>
</dbReference>
<keyword evidence="3 9" id="KW-0028">Amino-acid biosynthesis</keyword>
<evidence type="ECO:0000256" key="7">
    <source>
        <dbReference type="ARBA" id="ARBA00023004"/>
    </source>
</evidence>
<comment type="catalytic activity">
    <reaction evidence="9">
        <text>1,2-dihydroxy-5-(methylsulfanyl)pent-1-en-3-one + O2 = 3-(methylsulfanyl)propanoate + CO + formate + 2 H(+)</text>
        <dbReference type="Rhea" id="RHEA:14161"/>
        <dbReference type="ChEBI" id="CHEBI:15378"/>
        <dbReference type="ChEBI" id="CHEBI:15379"/>
        <dbReference type="ChEBI" id="CHEBI:15740"/>
        <dbReference type="ChEBI" id="CHEBI:17245"/>
        <dbReference type="ChEBI" id="CHEBI:49016"/>
        <dbReference type="ChEBI" id="CHEBI:49252"/>
        <dbReference type="EC" id="1.13.11.53"/>
    </reaction>
</comment>
<comment type="cofactor">
    <cofactor evidence="9">
        <name>Ni(2+)</name>
        <dbReference type="ChEBI" id="CHEBI:49786"/>
    </cofactor>
    <text evidence="9">Binds 1 nickel ion per monomer.</text>
</comment>
<keyword evidence="7 9" id="KW-0408">Iron</keyword>
<feature type="binding site" evidence="9">
    <location>
        <position position="99"/>
    </location>
    <ligand>
        <name>Fe(2+)</name>
        <dbReference type="ChEBI" id="CHEBI:29033"/>
    </ligand>
</feature>
<protein>
    <recommendedName>
        <fullName evidence="9">Acireductone dioxygenase</fullName>
    </recommendedName>
    <alternativeName>
        <fullName evidence="9">1,2-dihydroxy-3-keto-5-methylthiopentene dioxygenase</fullName>
        <shortName evidence="9">DHK-MTPene dioxygenase</shortName>
    </alternativeName>
    <alternativeName>
        <fullName evidence="9">Acireductone dioxygenase (Fe(2+)-requiring)</fullName>
        <shortName evidence="9">ARD'</shortName>
        <shortName evidence="9">Fe-ARD</shortName>
        <ecNumber evidence="9">1.13.11.54</ecNumber>
    </alternativeName>
    <alternativeName>
        <fullName evidence="9">Acireductone dioxygenase (Ni(2+)-requiring)</fullName>
        <shortName evidence="9">ARD</shortName>
        <shortName evidence="9">Ni-ARD</shortName>
        <ecNumber evidence="9">1.13.11.53</ecNumber>
    </alternativeName>
</protein>
<sequence>MSNLKIYRDGHPESPEMIVNDKQAMAEELNKVGVRYEQWSAEAELADQPTQEQVIEAYKEDIQRLMREEGYQTVDVVSMTPDHPQKEAARGKFLDEHRHGEDEVRFFVDGQGLFTLHIGERVYEVLCSKGDLISVPANTPHWFDMGPNPRFTAIRLFNNPDGWVANFTGDDIALRFNRLEN</sequence>
<dbReference type="HAMAP" id="MF_01682">
    <property type="entry name" value="Salvage_MtnD"/>
    <property type="match status" value="1"/>
</dbReference>
<dbReference type="InterPro" id="IPR023956">
    <property type="entry name" value="ARD_bac"/>
</dbReference>
<reference evidence="10 11" key="1">
    <citation type="submission" date="2019-05" db="EMBL/GenBank/DDBJ databases">
        <title>Genome of Alcanivorax gelatiniphagus, an oil degrading marine bacteria.</title>
        <authorList>
            <person name="Kwon K.K."/>
        </authorList>
    </citation>
    <scope>NUCLEOTIDE SEQUENCE [LARGE SCALE GENOMIC DNA]</scope>
    <source>
        <strain evidence="10 11">MEBiC 08158</strain>
    </source>
</reference>
<dbReference type="PANTHER" id="PTHR23418:SF0">
    <property type="entry name" value="ACIREDUCTONE DIOXYGENASE"/>
    <property type="match status" value="1"/>
</dbReference>
<feature type="binding site" evidence="9">
    <location>
        <position position="97"/>
    </location>
    <ligand>
        <name>Fe(2+)</name>
        <dbReference type="ChEBI" id="CHEBI:29033"/>
    </ligand>
</feature>
<evidence type="ECO:0000256" key="5">
    <source>
        <dbReference type="ARBA" id="ARBA00022964"/>
    </source>
</evidence>
<evidence type="ECO:0000313" key="11">
    <source>
        <dbReference type="Proteomes" id="UP000739180"/>
    </source>
</evidence>
<feature type="site" description="May play a role in metal incorporation in vivo" evidence="9">
    <location>
        <position position="96"/>
    </location>
</feature>
<feature type="binding site" evidence="9">
    <location>
        <position position="97"/>
    </location>
    <ligand>
        <name>Ni(2+)</name>
        <dbReference type="ChEBI" id="CHEBI:49786"/>
    </ligand>
</feature>
<keyword evidence="4 9" id="KW-0479">Metal-binding</keyword>
<dbReference type="Proteomes" id="UP000739180">
    <property type="component" value="Unassembled WGS sequence"/>
</dbReference>
<evidence type="ECO:0000256" key="3">
    <source>
        <dbReference type="ARBA" id="ARBA00022605"/>
    </source>
</evidence>
<evidence type="ECO:0000256" key="8">
    <source>
        <dbReference type="ARBA" id="ARBA00023167"/>
    </source>
</evidence>
<dbReference type="SUPFAM" id="SSF51182">
    <property type="entry name" value="RmlC-like cupins"/>
    <property type="match status" value="1"/>
</dbReference>
<keyword evidence="8 9" id="KW-0486">Methionine biosynthesis</keyword>
<feature type="binding site" evidence="9">
    <location>
        <position position="99"/>
    </location>
    <ligand>
        <name>Ni(2+)</name>
        <dbReference type="ChEBI" id="CHEBI:49786"/>
    </ligand>
</feature>
<feature type="site" description="May play a role in transmitting local conformational changes" evidence="9">
    <location>
        <position position="102"/>
    </location>
</feature>
<evidence type="ECO:0000256" key="6">
    <source>
        <dbReference type="ARBA" id="ARBA00023002"/>
    </source>
</evidence>
<dbReference type="PANTHER" id="PTHR23418">
    <property type="entry name" value="ACIREDUCTONE DIOXYGENASE"/>
    <property type="match status" value="1"/>
</dbReference>
<comment type="pathway">
    <text evidence="9">Amino-acid biosynthesis; L-methionine biosynthesis via salvage pathway; L-methionine from S-methyl-5-thio-alpha-D-ribose 1-phosphate: step 5/6.</text>
</comment>
<dbReference type="InterPro" id="IPR004313">
    <property type="entry name" value="ARD"/>
</dbReference>
<dbReference type="InterPro" id="IPR014710">
    <property type="entry name" value="RmlC-like_jellyroll"/>
</dbReference>
<evidence type="ECO:0000256" key="9">
    <source>
        <dbReference type="HAMAP-Rule" id="MF_01682"/>
    </source>
</evidence>
<evidence type="ECO:0000256" key="1">
    <source>
        <dbReference type="ARBA" id="ARBA00000428"/>
    </source>
</evidence>
<proteinExistence type="inferred from homology"/>
<keyword evidence="11" id="KW-1185">Reference proteome</keyword>